<dbReference type="InterPro" id="IPR041492">
    <property type="entry name" value="HAD_2"/>
</dbReference>
<dbReference type="GO" id="GO:0016791">
    <property type="term" value="F:phosphatase activity"/>
    <property type="evidence" value="ECO:0007669"/>
    <property type="project" value="TreeGrafter"/>
</dbReference>
<dbReference type="PANTHER" id="PTHR46470:SF2">
    <property type="entry name" value="GLYCERALDEHYDE 3-PHOSPHATE PHOSPHATASE"/>
    <property type="match status" value="1"/>
</dbReference>
<proteinExistence type="predicted"/>
<dbReference type="HOGENOM" id="CLU_045011_8_3_9"/>
<dbReference type="InterPro" id="IPR023214">
    <property type="entry name" value="HAD_sf"/>
</dbReference>
<dbReference type="SUPFAM" id="SSF56784">
    <property type="entry name" value="HAD-like"/>
    <property type="match status" value="1"/>
</dbReference>
<evidence type="ECO:0000313" key="4">
    <source>
        <dbReference type="EMBL" id="EFC99870.1"/>
    </source>
</evidence>
<accession>D3AE71</accession>
<protein>
    <submittedName>
        <fullName evidence="4">HAD hydrolase, family IA, variant 1</fullName>
    </submittedName>
</protein>
<dbReference type="Proteomes" id="UP000004968">
    <property type="component" value="Unassembled WGS sequence"/>
</dbReference>
<name>D3AE71_9FIRM</name>
<evidence type="ECO:0000256" key="1">
    <source>
        <dbReference type="ARBA" id="ARBA00022723"/>
    </source>
</evidence>
<evidence type="ECO:0000313" key="5">
    <source>
        <dbReference type="Proteomes" id="UP000004968"/>
    </source>
</evidence>
<dbReference type="GO" id="GO:0046872">
    <property type="term" value="F:metal ion binding"/>
    <property type="evidence" value="ECO:0007669"/>
    <property type="project" value="UniProtKB-KW"/>
</dbReference>
<keyword evidence="2 4" id="KW-0378">Hydrolase</keyword>
<dbReference type="Gene3D" id="3.40.50.1000">
    <property type="entry name" value="HAD superfamily/HAD-like"/>
    <property type="match status" value="1"/>
</dbReference>
<comment type="caution">
    <text evidence="4">The sequence shown here is derived from an EMBL/GenBank/DDBJ whole genome shotgun (WGS) entry which is preliminary data.</text>
</comment>
<dbReference type="SFLD" id="SFLDS00003">
    <property type="entry name" value="Haloacid_Dehalogenase"/>
    <property type="match status" value="1"/>
</dbReference>
<gene>
    <name evidence="4" type="ORF">CLOSTHATH_01901</name>
</gene>
<dbReference type="Gene3D" id="1.10.150.520">
    <property type="match status" value="1"/>
</dbReference>
<evidence type="ECO:0000256" key="3">
    <source>
        <dbReference type="ARBA" id="ARBA00022842"/>
    </source>
</evidence>
<keyword evidence="1" id="KW-0479">Metal-binding</keyword>
<reference evidence="4 5" key="1">
    <citation type="submission" date="2010-01" db="EMBL/GenBank/DDBJ databases">
        <authorList>
            <person name="Weinstock G."/>
            <person name="Sodergren E."/>
            <person name="Clifton S."/>
            <person name="Fulton L."/>
            <person name="Fulton B."/>
            <person name="Courtney L."/>
            <person name="Fronick C."/>
            <person name="Harrison M."/>
            <person name="Strong C."/>
            <person name="Farmer C."/>
            <person name="Delahaunty K."/>
            <person name="Markovic C."/>
            <person name="Hall O."/>
            <person name="Minx P."/>
            <person name="Tomlinson C."/>
            <person name="Mitreva M."/>
            <person name="Nelson J."/>
            <person name="Hou S."/>
            <person name="Wollam A."/>
            <person name="Pepin K.H."/>
            <person name="Johnson M."/>
            <person name="Bhonagiri V."/>
            <person name="Nash W.E."/>
            <person name="Warren W."/>
            <person name="Chinwalla A."/>
            <person name="Mardis E.R."/>
            <person name="Wilson R.K."/>
        </authorList>
    </citation>
    <scope>NUCLEOTIDE SEQUENCE [LARGE SCALE GENOMIC DNA]</scope>
    <source>
        <strain evidence="4 5">DSM 13479</strain>
    </source>
</reference>
<dbReference type="PANTHER" id="PTHR46470">
    <property type="entry name" value="N-ACYLNEURAMINATE-9-PHOSPHATASE"/>
    <property type="match status" value="1"/>
</dbReference>
<dbReference type="AlphaFoldDB" id="D3AE71"/>
<dbReference type="InterPro" id="IPR051400">
    <property type="entry name" value="HAD-like_hydrolase"/>
</dbReference>
<sequence>MRKEKMLGGQKIIKTTNILDTVKYIDGLKAIIFDMDDTLYSEKEYIRSGYRKIAELFPQIEGADRQLWNLFLEGKPAIDEFLKQQNLFSDENKEKCLTAYRLQKPDIHLYPGVKAMLLDLRKRYLVGLITDGRPEGQWAKIVALRIEPLIDEIIVTDELGGIKYRKPNDVAFRLMADRMCMSFEQMCYIGDNARKDFMAPQKLGMRCIWVRNEDGLYVLGG</sequence>
<dbReference type="InterPro" id="IPR036412">
    <property type="entry name" value="HAD-like_sf"/>
</dbReference>
<organism evidence="4 5">
    <name type="scientific">Hungatella hathewayi DSM 13479</name>
    <dbReference type="NCBI Taxonomy" id="566550"/>
    <lineage>
        <taxon>Bacteria</taxon>
        <taxon>Bacillati</taxon>
        <taxon>Bacillota</taxon>
        <taxon>Clostridia</taxon>
        <taxon>Lachnospirales</taxon>
        <taxon>Lachnospiraceae</taxon>
        <taxon>Hungatella</taxon>
    </lineage>
</organism>
<dbReference type="Pfam" id="PF13419">
    <property type="entry name" value="HAD_2"/>
    <property type="match status" value="1"/>
</dbReference>
<keyword evidence="3" id="KW-0460">Magnesium</keyword>
<evidence type="ECO:0000256" key="2">
    <source>
        <dbReference type="ARBA" id="ARBA00022801"/>
    </source>
</evidence>
<dbReference type="EMBL" id="ACIO01000143">
    <property type="protein sequence ID" value="EFC99870.1"/>
    <property type="molecule type" value="Genomic_DNA"/>
</dbReference>
<dbReference type="SFLD" id="SFLDG01129">
    <property type="entry name" value="C1.5:_HAD__Beta-PGM__Phosphata"/>
    <property type="match status" value="1"/>
</dbReference>